<dbReference type="InterPro" id="IPR043504">
    <property type="entry name" value="Peptidase_S1_PA_chymotrypsin"/>
</dbReference>
<dbReference type="OrthoDB" id="5949700at2759"/>
<dbReference type="EMBL" id="NCKU01002745">
    <property type="protein sequence ID" value="RWS08878.1"/>
    <property type="molecule type" value="Genomic_DNA"/>
</dbReference>
<dbReference type="SUPFAM" id="SSF50494">
    <property type="entry name" value="Trypsin-like serine proteases"/>
    <property type="match status" value="1"/>
</dbReference>
<dbReference type="Proteomes" id="UP000285301">
    <property type="component" value="Unassembled WGS sequence"/>
</dbReference>
<protein>
    <recommendedName>
        <fullName evidence="6">Peptidase S1 domain-containing protein</fullName>
    </recommendedName>
</protein>
<evidence type="ECO:0000259" key="6">
    <source>
        <dbReference type="PROSITE" id="PS50240"/>
    </source>
</evidence>
<dbReference type="EMBL" id="NCKU01004019">
    <property type="protein sequence ID" value="RWS06563.1"/>
    <property type="molecule type" value="Genomic_DNA"/>
</dbReference>
<feature type="chain" id="PRO_5033399013" description="Peptidase S1 domain-containing protein" evidence="5">
    <location>
        <begin position="18"/>
        <end position="760"/>
    </location>
</feature>
<dbReference type="InterPro" id="IPR009003">
    <property type="entry name" value="Peptidase_S1_PA"/>
</dbReference>
<evidence type="ECO:0000256" key="2">
    <source>
        <dbReference type="ARBA" id="ARBA00022525"/>
    </source>
</evidence>
<dbReference type="CDD" id="cd00190">
    <property type="entry name" value="Tryp_SPc"/>
    <property type="match status" value="1"/>
</dbReference>
<dbReference type="AlphaFoldDB" id="A0A3S3PFY7"/>
<keyword evidence="9" id="KW-1185">Reference proteome</keyword>
<feature type="domain" description="Peptidase S1" evidence="6">
    <location>
        <begin position="448"/>
        <end position="701"/>
    </location>
</feature>
<dbReference type="STRING" id="1965070.A0A3S3PFY7"/>
<dbReference type="FunFam" id="2.40.10.10:FF:000038">
    <property type="entry name" value="Serine protease"/>
    <property type="match status" value="1"/>
</dbReference>
<evidence type="ECO:0000256" key="4">
    <source>
        <dbReference type="SAM" id="MobiDB-lite"/>
    </source>
</evidence>
<proteinExistence type="predicted"/>
<dbReference type="Gene3D" id="2.40.10.10">
    <property type="entry name" value="Trypsin-like serine proteases"/>
    <property type="match status" value="1"/>
</dbReference>
<dbReference type="InterPro" id="IPR001254">
    <property type="entry name" value="Trypsin_dom"/>
</dbReference>
<accession>A0A3S3PFY7</accession>
<evidence type="ECO:0000256" key="1">
    <source>
        <dbReference type="ARBA" id="ARBA00004613"/>
    </source>
</evidence>
<dbReference type="PANTHER" id="PTHR24258">
    <property type="entry name" value="SERINE PROTEASE-RELATED"/>
    <property type="match status" value="1"/>
</dbReference>
<keyword evidence="3" id="KW-1015">Disulfide bond</keyword>
<keyword evidence="2" id="KW-0964">Secreted</keyword>
<dbReference type="PANTHER" id="PTHR24258:SF129">
    <property type="entry name" value="LP15124P-RELATED"/>
    <property type="match status" value="1"/>
</dbReference>
<sequence>MNLFIFTLTAFAVVAKCDFMRGDIKVDENEDDTKYAVYKPKLSRDDFVLSDPENASLYFDYSKNSHRSESSRAPRALDLDAFLGDAPKKKAIGTRQSRILNDDNPKNKLAIQGFIPIVTLGQQSEPTNSKPEKPEQETNDDPYSGSAEHGFAGPQDAKYIGAALQNFAATLSGKAKRKLGYEPGFNNGFDNRECICVPFYMCKNGFLETTSKNYGTQPPTPEAYEESLLNAQSELQKHSIPAHLSSFYEQQKYLQNNGQHELPLVDERSFDGSHKNNESAPQYVTDVLSKVAGRSNFGSTNCGVLRTCCTVAHDLGIKNPLPLPVYPQGVPVYQSAYQPQIHSGPNRPFLRPQIARPQLGLNLPLLKRKIPNIINQPLLQPYRRDHVPNRIPFQPVYPVRKQHGLRPLGPIPAYGEQVLKPLHVSSISSNHIAPAHQRVCGVRHAVGIHGRVQNLQYHESSTEFGEYPWQVAILKRLGPADSLYVCGATLISDMWVATAAHCIKKNGPSDLKVRLGEWDVHREDEFYPFVEKYIDEIIVHPEFFQGNLVNDIALLRLDSPVDLSLPHIAAACLPDRFEDFSGHRCWVTGWGKDSFGHQGTFQSVLKEVDVPIIQHNECENVLKKTRLGPYYQLHPGFLCAGGEPGKDACEGDGGSPLVCDAGGIWKIAGLVSWGIGCGQPGVPGVYVNVAFYRDWIENMMQQRHAPNAPPPYVSGLIVERSNAKVSNETEDLSKYSIENYKQYNLNNSLPSTATPLSTPS</sequence>
<evidence type="ECO:0000313" key="8">
    <source>
        <dbReference type="EMBL" id="RWS08878.1"/>
    </source>
</evidence>
<feature type="region of interest" description="Disordered" evidence="4">
    <location>
        <begin position="120"/>
        <end position="151"/>
    </location>
</feature>
<evidence type="ECO:0000256" key="5">
    <source>
        <dbReference type="SAM" id="SignalP"/>
    </source>
</evidence>
<dbReference type="Pfam" id="PF00089">
    <property type="entry name" value="Trypsin"/>
    <property type="match status" value="1"/>
</dbReference>
<comment type="subcellular location">
    <subcellularLocation>
        <location evidence="1">Secreted</location>
    </subcellularLocation>
</comment>
<feature type="signal peptide" evidence="5">
    <location>
        <begin position="1"/>
        <end position="17"/>
    </location>
</feature>
<organism evidence="8 9">
    <name type="scientific">Dinothrombium tinctorium</name>
    <dbReference type="NCBI Taxonomy" id="1965070"/>
    <lineage>
        <taxon>Eukaryota</taxon>
        <taxon>Metazoa</taxon>
        <taxon>Ecdysozoa</taxon>
        <taxon>Arthropoda</taxon>
        <taxon>Chelicerata</taxon>
        <taxon>Arachnida</taxon>
        <taxon>Acari</taxon>
        <taxon>Acariformes</taxon>
        <taxon>Trombidiformes</taxon>
        <taxon>Prostigmata</taxon>
        <taxon>Anystina</taxon>
        <taxon>Parasitengona</taxon>
        <taxon>Trombidioidea</taxon>
        <taxon>Trombidiidae</taxon>
        <taxon>Dinothrombium</taxon>
    </lineage>
</organism>
<reference evidence="8" key="2">
    <citation type="submission" date="2018-11" db="EMBL/GenBank/DDBJ databases">
        <title>Trombidioid mite genomics.</title>
        <authorList>
            <person name="Dong X."/>
        </authorList>
    </citation>
    <scope>NUCLEOTIDE SEQUENCE</scope>
    <source>
        <strain evidence="8">UoL-WK</strain>
    </source>
</reference>
<feature type="compositionally biased region" description="Polar residues" evidence="4">
    <location>
        <begin position="120"/>
        <end position="129"/>
    </location>
</feature>
<dbReference type="InterPro" id="IPR001314">
    <property type="entry name" value="Peptidase_S1A"/>
</dbReference>
<dbReference type="PRINTS" id="PR00722">
    <property type="entry name" value="CHYMOTRYPSIN"/>
</dbReference>
<dbReference type="GO" id="GO:0004252">
    <property type="term" value="F:serine-type endopeptidase activity"/>
    <property type="evidence" value="ECO:0007669"/>
    <property type="project" value="InterPro"/>
</dbReference>
<dbReference type="PROSITE" id="PS50240">
    <property type="entry name" value="TRYPSIN_DOM"/>
    <property type="match status" value="1"/>
</dbReference>
<dbReference type="GO" id="GO:0006508">
    <property type="term" value="P:proteolysis"/>
    <property type="evidence" value="ECO:0007669"/>
    <property type="project" value="InterPro"/>
</dbReference>
<reference evidence="8 9" key="1">
    <citation type="journal article" date="2018" name="Gigascience">
        <title>Genomes of trombidid mites reveal novel predicted allergens and laterally-transferred genes associated with secondary metabolism.</title>
        <authorList>
            <person name="Dong X."/>
            <person name="Chaisiri K."/>
            <person name="Xia D."/>
            <person name="Armstrong S.D."/>
            <person name="Fang Y."/>
            <person name="Donnelly M.J."/>
            <person name="Kadowaki T."/>
            <person name="McGarry J.W."/>
            <person name="Darby A.C."/>
            <person name="Makepeace B.L."/>
        </authorList>
    </citation>
    <scope>NUCLEOTIDE SEQUENCE [LARGE SCALE GENOMIC DNA]</scope>
    <source>
        <strain evidence="8">UoL-WK</strain>
    </source>
</reference>
<evidence type="ECO:0000313" key="7">
    <source>
        <dbReference type="EMBL" id="RWS06563.1"/>
    </source>
</evidence>
<evidence type="ECO:0000313" key="9">
    <source>
        <dbReference type="Proteomes" id="UP000285301"/>
    </source>
</evidence>
<name>A0A3S3PFY7_9ACAR</name>
<evidence type="ECO:0000256" key="3">
    <source>
        <dbReference type="ARBA" id="ARBA00023157"/>
    </source>
</evidence>
<dbReference type="GO" id="GO:0005576">
    <property type="term" value="C:extracellular region"/>
    <property type="evidence" value="ECO:0007669"/>
    <property type="project" value="UniProtKB-SubCell"/>
</dbReference>
<gene>
    <name evidence="8" type="ORF">B4U79_12276</name>
    <name evidence="7" type="ORF">B4U79_15354</name>
</gene>
<keyword evidence="5" id="KW-0732">Signal</keyword>
<comment type="caution">
    <text evidence="8">The sequence shown here is derived from an EMBL/GenBank/DDBJ whole genome shotgun (WGS) entry which is preliminary data.</text>
</comment>
<dbReference type="SMART" id="SM00020">
    <property type="entry name" value="Tryp_SPc"/>
    <property type="match status" value="1"/>
</dbReference>